<evidence type="ECO:0000256" key="7">
    <source>
        <dbReference type="ARBA" id="ARBA00023284"/>
    </source>
</evidence>
<dbReference type="GO" id="GO:0050660">
    <property type="term" value="F:flavin adenine dinucleotide binding"/>
    <property type="evidence" value="ECO:0007669"/>
    <property type="project" value="TreeGrafter"/>
</dbReference>
<feature type="binding site" evidence="8">
    <location>
        <position position="309"/>
    </location>
    <ligand>
        <name>FAD</name>
        <dbReference type="ChEBI" id="CHEBI:57692"/>
    </ligand>
</feature>
<proteinExistence type="inferred from homology"/>
<comment type="similarity">
    <text evidence="1 10">Belongs to the class-I pyridine nucleotide-disulfide oxidoreductase family.</text>
</comment>
<dbReference type="PIRSF" id="PIRSF000350">
    <property type="entry name" value="Mercury_reductase_MerA"/>
    <property type="match status" value="1"/>
</dbReference>
<sequence length="476" mass="51319">MAKILTPDICVIGAGSGGLSVAAAAAAFGVRVVLVEKGKMGGDCLNYGCVPSKALIAAAKQAHIMRNGAAFGVEYIEPAIDFRAVHRHIREIIAAIEPNDSVERFTALGVHVIKAEGHFQDKRTLLAGDFEIRARRFVVATGSQPSIPATPGLDTVKYLTNETIFELTRRPGHLIIIGGGAIGMELAQAYSRLGSRVSVVEAATALGKEDPELAAVVLRQMRSEGVEIYEHAKVIGIERRGKTGVRLNVETDEGSQTMDGTHLLVAAGRTANVASLHLEKAGVVCDDRGGPKVNDRLRTSNSRIYAIGDAVGSLQFTHVANYHAGLVTRAMLFRLRAREKHQIIPRVTFTDPELAQVGLTEAEAARSGKAIRILRWPYAENDRAQAERKTQGHIKLVMSTRGKILGASIVGANASEMISIWALALSKNMDVRDIAGIVVPYPTMGEIGKRAAITYFVPATRKKLVRRLVSFLRLFG</sequence>
<comment type="caution">
    <text evidence="13">The sequence shown here is derived from an EMBL/GenBank/DDBJ whole genome shotgun (WGS) entry which is preliminary data.</text>
</comment>
<dbReference type="PANTHER" id="PTHR43014">
    <property type="entry name" value="MERCURIC REDUCTASE"/>
    <property type="match status" value="1"/>
</dbReference>
<evidence type="ECO:0000313" key="13">
    <source>
        <dbReference type="EMBL" id="RUM98821.1"/>
    </source>
</evidence>
<dbReference type="SUPFAM" id="SSF51905">
    <property type="entry name" value="FAD/NAD(P)-binding domain"/>
    <property type="match status" value="1"/>
</dbReference>
<dbReference type="PANTHER" id="PTHR43014:SF4">
    <property type="entry name" value="PYRIDINE NUCLEOTIDE-DISULFIDE OXIDOREDUCTASE RCLA-RELATED"/>
    <property type="match status" value="1"/>
</dbReference>
<dbReference type="PRINTS" id="PR00411">
    <property type="entry name" value="PNDRDTASEI"/>
</dbReference>
<comment type="cofactor">
    <cofactor evidence="8">
        <name>FAD</name>
        <dbReference type="ChEBI" id="CHEBI:57692"/>
    </cofactor>
    <text evidence="8">Binds 1 FAD per subunit.</text>
</comment>
<dbReference type="InterPro" id="IPR016156">
    <property type="entry name" value="FAD/NAD-linked_Rdtase_dimer_sf"/>
</dbReference>
<dbReference type="SUPFAM" id="SSF55424">
    <property type="entry name" value="FAD/NAD-linked reductases, dimerisation (C-terminal) domain"/>
    <property type="match status" value="1"/>
</dbReference>
<dbReference type="GO" id="GO:0003955">
    <property type="term" value="F:NAD(P)H dehydrogenase (quinone) activity"/>
    <property type="evidence" value="ECO:0007669"/>
    <property type="project" value="TreeGrafter"/>
</dbReference>
<feature type="binding site" evidence="8">
    <location>
        <position position="117"/>
    </location>
    <ligand>
        <name>FAD</name>
        <dbReference type="ChEBI" id="CHEBI:57692"/>
    </ligand>
</feature>
<evidence type="ECO:0000256" key="3">
    <source>
        <dbReference type="ARBA" id="ARBA00022827"/>
    </source>
</evidence>
<keyword evidence="8" id="KW-0547">Nucleotide-binding</keyword>
<feature type="binding site" evidence="8">
    <location>
        <position position="268"/>
    </location>
    <ligand>
        <name>NAD(+)</name>
        <dbReference type="ChEBI" id="CHEBI:57540"/>
    </ligand>
</feature>
<dbReference type="InterPro" id="IPR012999">
    <property type="entry name" value="Pyr_OxRdtase_I_AS"/>
</dbReference>
<gene>
    <name evidence="13" type="ORF">EET67_04020</name>
</gene>
<evidence type="ECO:0000256" key="5">
    <source>
        <dbReference type="ARBA" id="ARBA00023002"/>
    </source>
</evidence>
<dbReference type="OrthoDB" id="9781772at2"/>
<feature type="disulfide bond" description="Redox-active" evidence="9">
    <location>
        <begin position="44"/>
        <end position="49"/>
    </location>
</feature>
<evidence type="ECO:0000256" key="6">
    <source>
        <dbReference type="ARBA" id="ARBA00023157"/>
    </source>
</evidence>
<dbReference type="EMBL" id="RKST01000003">
    <property type="protein sequence ID" value="RUM98821.1"/>
    <property type="molecule type" value="Genomic_DNA"/>
</dbReference>
<reference evidence="13 14" key="1">
    <citation type="submission" date="2018-11" db="EMBL/GenBank/DDBJ databases">
        <title>Pseudaminobacter arsenicus sp. nov., an arsenic-resistant bacterium isolated from arsenic-rich aquifers.</title>
        <authorList>
            <person name="Mu Y."/>
        </authorList>
    </citation>
    <scope>NUCLEOTIDE SEQUENCE [LARGE SCALE GENOMIC DNA]</scope>
    <source>
        <strain evidence="13 14">CB3</strain>
    </source>
</reference>
<feature type="binding site" evidence="8">
    <location>
        <position position="201"/>
    </location>
    <ligand>
        <name>NAD(+)</name>
        <dbReference type="ChEBI" id="CHEBI:57540"/>
    </ligand>
</feature>
<keyword evidence="3 8" id="KW-0274">FAD</keyword>
<dbReference type="RefSeq" id="WP_128624324.1">
    <property type="nucleotide sequence ID" value="NZ_ML133508.1"/>
</dbReference>
<keyword evidence="6" id="KW-1015">Disulfide bond</keyword>
<dbReference type="PRINTS" id="PR00368">
    <property type="entry name" value="FADPNR"/>
</dbReference>
<keyword evidence="5 10" id="KW-0560">Oxidoreductase</keyword>
<keyword evidence="7 10" id="KW-0676">Redox-active center</keyword>
<feature type="domain" description="FAD/NAD(P)-binding" evidence="12">
    <location>
        <begin position="8"/>
        <end position="323"/>
    </location>
</feature>
<keyword evidence="14" id="KW-1185">Reference proteome</keyword>
<evidence type="ECO:0000256" key="10">
    <source>
        <dbReference type="RuleBase" id="RU003691"/>
    </source>
</evidence>
<keyword evidence="8" id="KW-0520">NAD</keyword>
<feature type="domain" description="Pyridine nucleotide-disulphide oxidoreductase dimerisation" evidence="11">
    <location>
        <begin position="344"/>
        <end position="451"/>
    </location>
</feature>
<dbReference type="InterPro" id="IPR023753">
    <property type="entry name" value="FAD/NAD-binding_dom"/>
</dbReference>
<dbReference type="InterPro" id="IPR004099">
    <property type="entry name" value="Pyr_nucl-diS_OxRdtase_dimer"/>
</dbReference>
<dbReference type="GO" id="GO:0016668">
    <property type="term" value="F:oxidoreductase activity, acting on a sulfur group of donors, NAD(P) as acceptor"/>
    <property type="evidence" value="ECO:0007669"/>
    <property type="project" value="InterPro"/>
</dbReference>
<dbReference type="AlphaFoldDB" id="A0A432V9I1"/>
<dbReference type="FunFam" id="3.30.390.30:FF:000001">
    <property type="entry name" value="Dihydrolipoyl dehydrogenase"/>
    <property type="match status" value="1"/>
</dbReference>
<dbReference type="Proteomes" id="UP000281647">
    <property type="component" value="Unassembled WGS sequence"/>
</dbReference>
<evidence type="ECO:0000256" key="8">
    <source>
        <dbReference type="PIRSR" id="PIRSR000350-3"/>
    </source>
</evidence>
<organism evidence="13 14">
    <name type="scientific">Borborobacter arsenicus</name>
    <dbReference type="NCBI Taxonomy" id="1851146"/>
    <lineage>
        <taxon>Bacteria</taxon>
        <taxon>Pseudomonadati</taxon>
        <taxon>Pseudomonadota</taxon>
        <taxon>Alphaproteobacteria</taxon>
        <taxon>Hyphomicrobiales</taxon>
        <taxon>Phyllobacteriaceae</taxon>
        <taxon>Borborobacter</taxon>
    </lineage>
</organism>
<evidence type="ECO:0000259" key="12">
    <source>
        <dbReference type="Pfam" id="PF07992"/>
    </source>
</evidence>
<dbReference type="Pfam" id="PF07992">
    <property type="entry name" value="Pyr_redox_2"/>
    <property type="match status" value="1"/>
</dbReference>
<evidence type="ECO:0000256" key="4">
    <source>
        <dbReference type="ARBA" id="ARBA00022857"/>
    </source>
</evidence>
<keyword evidence="4" id="KW-0521">NADP</keyword>
<protein>
    <submittedName>
        <fullName evidence="13">Dihydrolipoamide dehydrogenase</fullName>
    </submittedName>
</protein>
<dbReference type="Pfam" id="PF02852">
    <property type="entry name" value="Pyr_redox_dim"/>
    <property type="match status" value="1"/>
</dbReference>
<evidence type="ECO:0000256" key="1">
    <source>
        <dbReference type="ARBA" id="ARBA00007532"/>
    </source>
</evidence>
<feature type="binding site" evidence="8">
    <location>
        <begin position="178"/>
        <end position="185"/>
    </location>
    <ligand>
        <name>NAD(+)</name>
        <dbReference type="ChEBI" id="CHEBI:57540"/>
    </ligand>
</feature>
<dbReference type="PROSITE" id="PS00076">
    <property type="entry name" value="PYRIDINE_REDOX_1"/>
    <property type="match status" value="1"/>
</dbReference>
<evidence type="ECO:0000256" key="2">
    <source>
        <dbReference type="ARBA" id="ARBA00022630"/>
    </source>
</evidence>
<evidence type="ECO:0000259" key="11">
    <source>
        <dbReference type="Pfam" id="PF02852"/>
    </source>
</evidence>
<feature type="binding site" evidence="8">
    <location>
        <position position="53"/>
    </location>
    <ligand>
        <name>FAD</name>
        <dbReference type="ChEBI" id="CHEBI:57692"/>
    </ligand>
</feature>
<evidence type="ECO:0000256" key="9">
    <source>
        <dbReference type="PIRSR" id="PIRSR000350-4"/>
    </source>
</evidence>
<name>A0A432V9I1_9HYPH</name>
<dbReference type="Gene3D" id="3.50.50.60">
    <property type="entry name" value="FAD/NAD(P)-binding domain"/>
    <property type="match status" value="2"/>
</dbReference>
<dbReference type="InterPro" id="IPR001100">
    <property type="entry name" value="Pyr_nuc-diS_OxRdtase"/>
</dbReference>
<dbReference type="InterPro" id="IPR036188">
    <property type="entry name" value="FAD/NAD-bd_sf"/>
</dbReference>
<keyword evidence="2 10" id="KW-0285">Flavoprotein</keyword>
<accession>A0A432V9I1</accession>
<feature type="binding site" evidence="8">
    <location>
        <begin position="141"/>
        <end position="143"/>
    </location>
    <ligand>
        <name>FAD</name>
        <dbReference type="ChEBI" id="CHEBI:57692"/>
    </ligand>
</feature>
<evidence type="ECO:0000313" key="14">
    <source>
        <dbReference type="Proteomes" id="UP000281647"/>
    </source>
</evidence>
<dbReference type="Gene3D" id="3.30.390.30">
    <property type="match status" value="1"/>
</dbReference>